<reference evidence="4 5" key="1">
    <citation type="submission" date="2016-10" db="EMBL/GenBank/DDBJ databases">
        <authorList>
            <person name="de Groot N.N."/>
        </authorList>
    </citation>
    <scope>NUCLEOTIDE SEQUENCE [LARGE SCALE GENOMIC DNA]</scope>
    <source>
        <strain evidence="4 5">AA1</strain>
    </source>
</reference>
<dbReference type="Pfam" id="PF17746">
    <property type="entry name" value="SfsA_N"/>
    <property type="match status" value="1"/>
</dbReference>
<dbReference type="PANTHER" id="PTHR30545:SF2">
    <property type="entry name" value="SUGAR FERMENTATION STIMULATION PROTEIN A"/>
    <property type="match status" value="1"/>
</dbReference>
<proteinExistence type="inferred from homology"/>
<dbReference type="GO" id="GO:0003677">
    <property type="term" value="F:DNA binding"/>
    <property type="evidence" value="ECO:0007669"/>
    <property type="project" value="InterPro"/>
</dbReference>
<dbReference type="InterPro" id="IPR041465">
    <property type="entry name" value="SfsA_N"/>
</dbReference>
<accession>A0A1G5JNW6</accession>
<dbReference type="Proteomes" id="UP000198870">
    <property type="component" value="Unassembled WGS sequence"/>
</dbReference>
<dbReference type="CDD" id="cd22359">
    <property type="entry name" value="SfsA-like_bacterial"/>
    <property type="match status" value="1"/>
</dbReference>
<name>A0A1G5JNW6_9BACT</name>
<dbReference type="Pfam" id="PF03749">
    <property type="entry name" value="SfsA"/>
    <property type="match status" value="1"/>
</dbReference>
<evidence type="ECO:0000256" key="1">
    <source>
        <dbReference type="HAMAP-Rule" id="MF_00095"/>
    </source>
</evidence>
<sequence>MGRSVLGESKKEVMASVELPELFAGVLVKRYKRFLVDVRMEDGTLVTAHCNNTGSMKGCAEPGSRVWLSYHDNPKRKHAYSWELVEAGDCLVGINTLLPNLLVSRAIEAGAVPALRGYDALRREVTVAKGTRLDMVLYKEGTPPCNVEVKNCTLVRDGVAAFPDAVTERGKKHLLTLADLKAKGERSVIFFFIQRPDALSFTPADDIDSAYGKALREVAAKGVEIEAWRARVSETRVSLECSLPVSL</sequence>
<feature type="domain" description="SfsA N-terminal OB" evidence="3">
    <location>
        <begin position="28"/>
        <end position="94"/>
    </location>
</feature>
<protein>
    <recommendedName>
        <fullName evidence="1">Sugar fermentation stimulation protein homolog</fullName>
    </recommendedName>
</protein>
<dbReference type="HAMAP" id="MF_00095">
    <property type="entry name" value="SfsA"/>
    <property type="match status" value="1"/>
</dbReference>
<dbReference type="PANTHER" id="PTHR30545">
    <property type="entry name" value="SUGAR FERMENTATION STIMULATION PROTEIN A"/>
    <property type="match status" value="1"/>
</dbReference>
<dbReference type="NCBIfam" id="TIGR00230">
    <property type="entry name" value="sfsA"/>
    <property type="match status" value="1"/>
</dbReference>
<evidence type="ECO:0000313" key="4">
    <source>
        <dbReference type="EMBL" id="SCY90073.1"/>
    </source>
</evidence>
<dbReference type="AlphaFoldDB" id="A0A1G5JNW6"/>
<comment type="similarity">
    <text evidence="1">Belongs to the SfsA family.</text>
</comment>
<dbReference type="STRING" id="419481.SAMN05216233_1379"/>
<feature type="domain" description="Sugar fermentation stimulation protein C-terminal" evidence="2">
    <location>
        <begin position="98"/>
        <end position="235"/>
    </location>
</feature>
<dbReference type="Gene3D" id="2.40.50.580">
    <property type="match status" value="1"/>
</dbReference>
<evidence type="ECO:0000259" key="2">
    <source>
        <dbReference type="Pfam" id="PF03749"/>
    </source>
</evidence>
<dbReference type="InterPro" id="IPR005224">
    <property type="entry name" value="SfsA"/>
</dbReference>
<dbReference type="Gene3D" id="3.40.1350.60">
    <property type="match status" value="1"/>
</dbReference>
<dbReference type="InterPro" id="IPR040452">
    <property type="entry name" value="SfsA_C"/>
</dbReference>
<dbReference type="EMBL" id="FMUX01000037">
    <property type="protein sequence ID" value="SCY90073.1"/>
    <property type="molecule type" value="Genomic_DNA"/>
</dbReference>
<organism evidence="4 5">
    <name type="scientific">Desulfoluna spongiiphila</name>
    <dbReference type="NCBI Taxonomy" id="419481"/>
    <lineage>
        <taxon>Bacteria</taxon>
        <taxon>Pseudomonadati</taxon>
        <taxon>Thermodesulfobacteriota</taxon>
        <taxon>Desulfobacteria</taxon>
        <taxon>Desulfobacterales</taxon>
        <taxon>Desulfolunaceae</taxon>
        <taxon>Desulfoluna</taxon>
    </lineage>
</organism>
<keyword evidence="5" id="KW-1185">Reference proteome</keyword>
<evidence type="ECO:0000313" key="5">
    <source>
        <dbReference type="Proteomes" id="UP000198870"/>
    </source>
</evidence>
<gene>
    <name evidence="1" type="primary">sfsA</name>
    <name evidence="4" type="ORF">SAMN05216233_1379</name>
</gene>
<evidence type="ECO:0000259" key="3">
    <source>
        <dbReference type="Pfam" id="PF17746"/>
    </source>
</evidence>